<accession>A0A1V9X4R9</accession>
<dbReference type="SUPFAM" id="SSF50814">
    <property type="entry name" value="Lipocalins"/>
    <property type="match status" value="1"/>
</dbReference>
<feature type="signal peptide" evidence="2">
    <location>
        <begin position="1"/>
        <end position="23"/>
    </location>
</feature>
<feature type="chain" id="PRO_5010734372" description="Lipocalin/cytosolic fatty-acid binding domain-containing protein" evidence="2">
    <location>
        <begin position="24"/>
        <end position="304"/>
    </location>
</feature>
<keyword evidence="2" id="KW-0732">Signal</keyword>
<feature type="compositionally biased region" description="Polar residues" evidence="1">
    <location>
        <begin position="261"/>
        <end position="272"/>
    </location>
</feature>
<feature type="compositionally biased region" description="Basic residues" evidence="1">
    <location>
        <begin position="281"/>
        <end position="292"/>
    </location>
</feature>
<dbReference type="InParanoid" id="A0A1V9X4R9"/>
<comment type="caution">
    <text evidence="3">The sequence shown here is derived from an EMBL/GenBank/DDBJ whole genome shotgun (WGS) entry which is preliminary data.</text>
</comment>
<evidence type="ECO:0000313" key="4">
    <source>
        <dbReference type="Proteomes" id="UP000192247"/>
    </source>
</evidence>
<feature type="compositionally biased region" description="Basic and acidic residues" evidence="1">
    <location>
        <begin position="247"/>
        <end position="260"/>
    </location>
</feature>
<evidence type="ECO:0000256" key="2">
    <source>
        <dbReference type="SAM" id="SignalP"/>
    </source>
</evidence>
<keyword evidence="4" id="KW-1185">Reference proteome</keyword>
<protein>
    <recommendedName>
        <fullName evidence="5">Lipocalin/cytosolic fatty-acid binding domain-containing protein</fullName>
    </recommendedName>
</protein>
<feature type="compositionally biased region" description="Polar residues" evidence="1">
    <location>
        <begin position="293"/>
        <end position="304"/>
    </location>
</feature>
<dbReference type="AlphaFoldDB" id="A0A1V9X4R9"/>
<feature type="region of interest" description="Disordered" evidence="1">
    <location>
        <begin position="247"/>
        <end position="304"/>
    </location>
</feature>
<proteinExistence type="predicted"/>
<gene>
    <name evidence="3" type="ORF">BIW11_12956</name>
</gene>
<dbReference type="Gene3D" id="2.40.128.20">
    <property type="match status" value="1"/>
</dbReference>
<name>A0A1V9X4R9_9ACAR</name>
<sequence>MARLVVTAMFVPLFATLVTQVFAAGPKFLQEPFDATKFQVGHVWWVDSFTESIYGNADRCAHFVVKKKGDDFLLESQFIAADGELVEVDLVVKEDKSHPARFFLEAGGAVVMEIGVVATDYNNWSIVWAQSNGNAAYHVVTTKPQNQEPFQDKLNEVFDKLGYKAADFKKGLPRPFLPRVYKVGPRERRCKRESEGCGARAELAAKGEPCVPPGPAQTGRRQAHKDFSVLRHCPPSRSCGCYRRQRNERPLSEEQPREETQSGSVDQASTLGSEAREPGRPKRRTPNCKHSRVASQCLPSIETG</sequence>
<dbReference type="EMBL" id="MNPL01025092">
    <property type="protein sequence ID" value="OQR68371.1"/>
    <property type="molecule type" value="Genomic_DNA"/>
</dbReference>
<evidence type="ECO:0008006" key="5">
    <source>
        <dbReference type="Google" id="ProtNLM"/>
    </source>
</evidence>
<evidence type="ECO:0000313" key="3">
    <source>
        <dbReference type="EMBL" id="OQR68371.1"/>
    </source>
</evidence>
<dbReference type="Proteomes" id="UP000192247">
    <property type="component" value="Unassembled WGS sequence"/>
</dbReference>
<evidence type="ECO:0000256" key="1">
    <source>
        <dbReference type="SAM" id="MobiDB-lite"/>
    </source>
</evidence>
<dbReference type="OrthoDB" id="565904at2759"/>
<organism evidence="3 4">
    <name type="scientific">Tropilaelaps mercedesae</name>
    <dbReference type="NCBI Taxonomy" id="418985"/>
    <lineage>
        <taxon>Eukaryota</taxon>
        <taxon>Metazoa</taxon>
        <taxon>Ecdysozoa</taxon>
        <taxon>Arthropoda</taxon>
        <taxon>Chelicerata</taxon>
        <taxon>Arachnida</taxon>
        <taxon>Acari</taxon>
        <taxon>Parasitiformes</taxon>
        <taxon>Mesostigmata</taxon>
        <taxon>Gamasina</taxon>
        <taxon>Dermanyssoidea</taxon>
        <taxon>Laelapidae</taxon>
        <taxon>Tropilaelaps</taxon>
    </lineage>
</organism>
<dbReference type="InterPro" id="IPR012674">
    <property type="entry name" value="Calycin"/>
</dbReference>
<reference evidence="3 4" key="1">
    <citation type="journal article" date="2017" name="Gigascience">
        <title>Draft genome of the honey bee ectoparasitic mite, Tropilaelaps mercedesae, is shaped by the parasitic life history.</title>
        <authorList>
            <person name="Dong X."/>
            <person name="Armstrong S.D."/>
            <person name="Xia D."/>
            <person name="Makepeace B.L."/>
            <person name="Darby A.C."/>
            <person name="Kadowaki T."/>
        </authorList>
    </citation>
    <scope>NUCLEOTIDE SEQUENCE [LARGE SCALE GENOMIC DNA]</scope>
    <source>
        <strain evidence="3">Wuxi-XJTLU</strain>
    </source>
</reference>
<feature type="region of interest" description="Disordered" evidence="1">
    <location>
        <begin position="206"/>
        <end position="227"/>
    </location>
</feature>